<dbReference type="Pfam" id="PF01443">
    <property type="entry name" value="Viral_helicase1"/>
    <property type="match status" value="1"/>
</dbReference>
<accession>A0A5M8Q8Y9</accession>
<protein>
    <recommendedName>
        <fullName evidence="1">DNA 3'-5' helicase II</fullName>
    </recommendedName>
</protein>
<evidence type="ECO:0000313" key="5">
    <source>
        <dbReference type="Proteomes" id="UP000323866"/>
    </source>
</evidence>
<dbReference type="OrthoDB" id="9809039at2"/>
<keyword evidence="6" id="KW-1185">Reference proteome</keyword>
<dbReference type="InterPro" id="IPR027417">
    <property type="entry name" value="P-loop_NTPase"/>
</dbReference>
<reference evidence="3 5" key="1">
    <citation type="submission" date="2019-07" db="EMBL/GenBank/DDBJ databases">
        <authorList>
            <person name="Qu J.-H."/>
        </authorList>
    </citation>
    <scope>NUCLEOTIDE SEQUENCE [LARGE SCALE GENOMIC DNA]</scope>
    <source>
        <strain evidence="3 5">MDT1-10-3</strain>
    </source>
</reference>
<dbReference type="InterPro" id="IPR027351">
    <property type="entry name" value="(+)RNA_virus_helicase_core_dom"/>
</dbReference>
<comment type="caution">
    <text evidence="3">The sequence shown here is derived from an EMBL/GenBank/DDBJ whole genome shotgun (WGS) entry which is preliminary data.</text>
</comment>
<dbReference type="InterPro" id="IPR000212">
    <property type="entry name" value="DNA_helicase_UvrD/REP"/>
</dbReference>
<gene>
    <name evidence="4" type="ORF">ACD591_09165</name>
    <name evidence="3" type="ORF">FOE74_14945</name>
</gene>
<dbReference type="Gene3D" id="3.40.50.300">
    <property type="entry name" value="P-loop containing nucleotide triphosphate hydrolases"/>
    <property type="match status" value="2"/>
</dbReference>
<feature type="domain" description="(+)RNA virus helicase C-terminal" evidence="2">
    <location>
        <begin position="35"/>
        <end position="346"/>
    </location>
</feature>
<dbReference type="GO" id="GO:0000725">
    <property type="term" value="P:recombinational repair"/>
    <property type="evidence" value="ECO:0007669"/>
    <property type="project" value="TreeGrafter"/>
</dbReference>
<dbReference type="RefSeq" id="WP_149099429.1">
    <property type="nucleotide sequence ID" value="NZ_BMMG01000005.1"/>
</dbReference>
<dbReference type="EMBL" id="JBGOGF010000004">
    <property type="protein sequence ID" value="MFA1771458.1"/>
    <property type="molecule type" value="Genomic_DNA"/>
</dbReference>
<dbReference type="GO" id="GO:0005524">
    <property type="term" value="F:ATP binding"/>
    <property type="evidence" value="ECO:0007669"/>
    <property type="project" value="InterPro"/>
</dbReference>
<reference evidence="3 5" key="2">
    <citation type="submission" date="2019-09" db="EMBL/GenBank/DDBJ databases">
        <title>A bacterium isolated from glacier soil.</title>
        <authorList>
            <person name="Liu Q."/>
        </authorList>
    </citation>
    <scope>NUCLEOTIDE SEQUENCE [LARGE SCALE GENOMIC DNA]</scope>
    <source>
        <strain evidence="3 5">MDT1-10-3</strain>
    </source>
</reference>
<evidence type="ECO:0000259" key="2">
    <source>
        <dbReference type="Pfam" id="PF01443"/>
    </source>
</evidence>
<dbReference type="PANTHER" id="PTHR11070">
    <property type="entry name" value="UVRD / RECB / PCRA DNA HELICASE FAMILY MEMBER"/>
    <property type="match status" value="1"/>
</dbReference>
<evidence type="ECO:0000313" key="3">
    <source>
        <dbReference type="EMBL" id="KAA6432397.1"/>
    </source>
</evidence>
<reference evidence="4 6" key="3">
    <citation type="submission" date="2024-08" db="EMBL/GenBank/DDBJ databases">
        <authorList>
            <person name="Wei W."/>
        </authorList>
    </citation>
    <scope>NUCLEOTIDE SEQUENCE [LARGE SCALE GENOMIC DNA]</scope>
    <source>
        <strain evidence="4 6">XU2</strain>
    </source>
</reference>
<dbReference type="Proteomes" id="UP000323866">
    <property type="component" value="Unassembled WGS sequence"/>
</dbReference>
<dbReference type="EMBL" id="VKKZ01000022">
    <property type="protein sequence ID" value="KAA6432397.1"/>
    <property type="molecule type" value="Genomic_DNA"/>
</dbReference>
<dbReference type="GO" id="GO:0043138">
    <property type="term" value="F:3'-5' DNA helicase activity"/>
    <property type="evidence" value="ECO:0007669"/>
    <property type="project" value="TreeGrafter"/>
</dbReference>
<evidence type="ECO:0000313" key="6">
    <source>
        <dbReference type="Proteomes" id="UP001570846"/>
    </source>
</evidence>
<name>A0A5M8Q8Y9_9BACT</name>
<dbReference type="PANTHER" id="PTHR11070:SF2">
    <property type="entry name" value="ATP-DEPENDENT DNA HELICASE SRS2"/>
    <property type="match status" value="1"/>
</dbReference>
<organism evidence="3 5">
    <name type="scientific">Rufibacter glacialis</name>
    <dbReference type="NCBI Taxonomy" id="1259555"/>
    <lineage>
        <taxon>Bacteria</taxon>
        <taxon>Pseudomonadati</taxon>
        <taxon>Bacteroidota</taxon>
        <taxon>Cytophagia</taxon>
        <taxon>Cytophagales</taxon>
        <taxon>Hymenobacteraceae</taxon>
        <taxon>Rufibacter</taxon>
    </lineage>
</organism>
<evidence type="ECO:0000256" key="1">
    <source>
        <dbReference type="ARBA" id="ARBA00034923"/>
    </source>
</evidence>
<dbReference type="AlphaFoldDB" id="A0A5M8Q8Y9"/>
<proteinExistence type="predicted"/>
<dbReference type="SUPFAM" id="SSF52540">
    <property type="entry name" value="P-loop containing nucleoside triphosphate hydrolases"/>
    <property type="match status" value="1"/>
</dbReference>
<sequence>MAFVFNTISETEILNSPGGRMMMDAINYSGEKHLIVTGCPGSGKTTVTLMRAAKLSREKKNVLVLTYQNLLKISLVNIATPDMKWRITGFYEWYVKNTSSYLEHSDTCEKMIEKLKNVGEFDEILIDEGQDFEKRILKTIGNKTKRINVGADNAQKLHSKGTNAQDIISIVEDFGGVQRVNLQYNYRNNFETYNFARFFLPLNERANNLVTLDRMPKGRGIKPTVFMAKNEQERHKILKTRLNDAGDVNIAILVYSIEEVEYYYKLIPTLGDFKCSKYYNEMPKAEKRNVELYMENIIVTTYKSAKGLEFQVVIMPNMETAMDEIYKTPEHYYVGCTRAKEQLFLIANIHKPKYLNNFDSSTYEFVEDAGLDNSNFFNDEDDDLPF</sequence>
<dbReference type="GO" id="GO:0003677">
    <property type="term" value="F:DNA binding"/>
    <property type="evidence" value="ECO:0007669"/>
    <property type="project" value="InterPro"/>
</dbReference>
<evidence type="ECO:0000313" key="4">
    <source>
        <dbReference type="EMBL" id="MFA1771458.1"/>
    </source>
</evidence>
<dbReference type="Proteomes" id="UP001570846">
    <property type="component" value="Unassembled WGS sequence"/>
</dbReference>